<dbReference type="AlphaFoldDB" id="A0A426YFR5"/>
<organism evidence="1 2">
    <name type="scientific">Ensete ventricosum</name>
    <name type="common">Abyssinian banana</name>
    <name type="synonym">Musa ensete</name>
    <dbReference type="NCBI Taxonomy" id="4639"/>
    <lineage>
        <taxon>Eukaryota</taxon>
        <taxon>Viridiplantae</taxon>
        <taxon>Streptophyta</taxon>
        <taxon>Embryophyta</taxon>
        <taxon>Tracheophyta</taxon>
        <taxon>Spermatophyta</taxon>
        <taxon>Magnoliopsida</taxon>
        <taxon>Liliopsida</taxon>
        <taxon>Zingiberales</taxon>
        <taxon>Musaceae</taxon>
        <taxon>Ensete</taxon>
    </lineage>
</organism>
<evidence type="ECO:0000313" key="2">
    <source>
        <dbReference type="Proteomes" id="UP000287651"/>
    </source>
</evidence>
<dbReference type="Proteomes" id="UP000287651">
    <property type="component" value="Unassembled WGS sequence"/>
</dbReference>
<gene>
    <name evidence="1" type="ORF">B296_00018074</name>
</gene>
<reference evidence="1 2" key="1">
    <citation type="journal article" date="2014" name="Agronomy (Basel)">
        <title>A Draft Genome Sequence for Ensete ventricosum, the Drought-Tolerant Tree Against Hunger.</title>
        <authorList>
            <person name="Harrison J."/>
            <person name="Moore K.A."/>
            <person name="Paszkiewicz K."/>
            <person name="Jones T."/>
            <person name="Grant M."/>
            <person name="Ambacheew D."/>
            <person name="Muzemil S."/>
            <person name="Studholme D.J."/>
        </authorList>
    </citation>
    <scope>NUCLEOTIDE SEQUENCE [LARGE SCALE GENOMIC DNA]</scope>
</reference>
<proteinExistence type="predicted"/>
<evidence type="ECO:0000313" key="1">
    <source>
        <dbReference type="EMBL" id="RRT50601.1"/>
    </source>
</evidence>
<comment type="caution">
    <text evidence="1">The sequence shown here is derived from an EMBL/GenBank/DDBJ whole genome shotgun (WGS) entry which is preliminary data.</text>
</comment>
<protein>
    <submittedName>
        <fullName evidence="1">Uncharacterized protein</fullName>
    </submittedName>
</protein>
<name>A0A426YFR5_ENSVE</name>
<accession>A0A426YFR5</accession>
<dbReference type="EMBL" id="AMZH03012676">
    <property type="protein sequence ID" value="RRT50601.1"/>
    <property type="molecule type" value="Genomic_DNA"/>
</dbReference>
<sequence>MTVACARPLACGCCLRGLYPRVAVARCDLYRHVAATSAASAARDCRQRLCQSLPACDRLWMPTQPA</sequence>